<proteinExistence type="inferred from homology"/>
<dbReference type="AlphaFoldDB" id="A0A1U7JEW2"/>
<evidence type="ECO:0000256" key="8">
    <source>
        <dbReference type="ARBA" id="ARBA00023136"/>
    </source>
</evidence>
<dbReference type="GO" id="GO:0015288">
    <property type="term" value="F:porin activity"/>
    <property type="evidence" value="ECO:0007669"/>
    <property type="project" value="UniProtKB-KW"/>
</dbReference>
<organism evidence="11 12">
    <name type="scientific">Pseudovibrio exalbescens</name>
    <dbReference type="NCBI Taxonomy" id="197461"/>
    <lineage>
        <taxon>Bacteria</taxon>
        <taxon>Pseudomonadati</taxon>
        <taxon>Pseudomonadota</taxon>
        <taxon>Alphaproteobacteria</taxon>
        <taxon>Hyphomicrobiales</taxon>
        <taxon>Stappiaceae</taxon>
        <taxon>Pseudovibrio</taxon>
    </lineage>
</organism>
<evidence type="ECO:0000256" key="2">
    <source>
        <dbReference type="ARBA" id="ARBA00022448"/>
    </source>
</evidence>
<evidence type="ECO:0000256" key="5">
    <source>
        <dbReference type="ARBA" id="ARBA00022729"/>
    </source>
</evidence>
<keyword evidence="9 10" id="KW-0998">Cell outer membrane</keyword>
<feature type="chain" id="PRO_5010399250" description="Porin" evidence="10">
    <location>
        <begin position="22"/>
        <end position="375"/>
    </location>
</feature>
<dbReference type="Pfam" id="PF02530">
    <property type="entry name" value="Porin_2"/>
    <property type="match status" value="1"/>
</dbReference>
<keyword evidence="12" id="KW-1185">Reference proteome</keyword>
<evidence type="ECO:0000256" key="1">
    <source>
        <dbReference type="ARBA" id="ARBA00009521"/>
    </source>
</evidence>
<comment type="caution">
    <text evidence="11">The sequence shown here is derived from an EMBL/GenBank/DDBJ whole genome shotgun (WGS) entry which is preliminary data.</text>
</comment>
<evidence type="ECO:0000256" key="7">
    <source>
        <dbReference type="ARBA" id="ARBA00023114"/>
    </source>
</evidence>
<comment type="domain">
    <text evidence="10">Consists of 16-stranded beta-barrel sheets, with large surface-exposed loops, that form a transmembrane pore at the center of each barrel. The pore is partially ocluded by a peptide loop that folds into the pore lumen.</text>
</comment>
<evidence type="ECO:0000256" key="6">
    <source>
        <dbReference type="ARBA" id="ARBA00023065"/>
    </source>
</evidence>
<gene>
    <name evidence="11" type="ORF">A3843_14270</name>
</gene>
<feature type="signal peptide" evidence="10">
    <location>
        <begin position="1"/>
        <end position="21"/>
    </location>
</feature>
<dbReference type="RefSeq" id="WP_028480771.1">
    <property type="nucleotide sequence ID" value="NZ_LVVZ01000021.1"/>
</dbReference>
<keyword evidence="4 10" id="KW-0812">Transmembrane</keyword>
<comment type="subcellular location">
    <subcellularLocation>
        <location evidence="10">Cell outer membrane</location>
        <topology evidence="10">Multi-pass membrane protein</topology>
    </subcellularLocation>
</comment>
<name>A0A1U7JEW2_9HYPH</name>
<keyword evidence="3 10" id="KW-1134">Transmembrane beta strand</keyword>
<comment type="function">
    <text evidence="10">Forms passive diffusion pores that allow small molecular weight hydrophilic materials across the outer membrane.</text>
</comment>
<dbReference type="GO" id="GO:0046930">
    <property type="term" value="C:pore complex"/>
    <property type="evidence" value="ECO:0007669"/>
    <property type="project" value="UniProtKB-KW"/>
</dbReference>
<dbReference type="STRING" id="197461.A3843_14270"/>
<accession>A0A1U7JEW2</accession>
<evidence type="ECO:0000256" key="3">
    <source>
        <dbReference type="ARBA" id="ARBA00022452"/>
    </source>
</evidence>
<reference evidence="11 12" key="1">
    <citation type="submission" date="2016-03" db="EMBL/GenBank/DDBJ databases">
        <title>Genome sequence of Nesiotobacter sp. nov., a moderately halophilic alphaproteobacterium isolated from the Yellow Sea, China.</title>
        <authorList>
            <person name="Zhang G."/>
            <person name="Zhang R."/>
        </authorList>
    </citation>
    <scope>NUCLEOTIDE SEQUENCE [LARGE SCALE GENOMIC DNA]</scope>
    <source>
        <strain evidence="11 12">WB1-6</strain>
    </source>
</reference>
<dbReference type="SUPFAM" id="SSF56935">
    <property type="entry name" value="Porins"/>
    <property type="match status" value="1"/>
</dbReference>
<evidence type="ECO:0000313" key="12">
    <source>
        <dbReference type="Proteomes" id="UP000185783"/>
    </source>
</evidence>
<keyword evidence="6 10" id="KW-0406">Ion transport</keyword>
<evidence type="ECO:0000313" key="11">
    <source>
        <dbReference type="EMBL" id="OKL43279.1"/>
    </source>
</evidence>
<comment type="similarity">
    <text evidence="1 10">Belongs to the alphaproteobacteria porin family.</text>
</comment>
<protein>
    <recommendedName>
        <fullName evidence="10">Porin</fullName>
    </recommendedName>
</protein>
<keyword evidence="8 10" id="KW-0472">Membrane</keyword>
<evidence type="ECO:0000256" key="4">
    <source>
        <dbReference type="ARBA" id="ARBA00022692"/>
    </source>
</evidence>
<keyword evidence="5 10" id="KW-0732">Signal</keyword>
<dbReference type="Proteomes" id="UP000185783">
    <property type="component" value="Unassembled WGS sequence"/>
</dbReference>
<dbReference type="InterPro" id="IPR003684">
    <property type="entry name" value="Porin_alphabac"/>
</dbReference>
<keyword evidence="7 10" id="KW-0626">Porin</keyword>
<evidence type="ECO:0000256" key="10">
    <source>
        <dbReference type="RuleBase" id="RU364005"/>
    </source>
</evidence>
<dbReference type="EMBL" id="LVVZ01000021">
    <property type="protein sequence ID" value="OKL43279.1"/>
    <property type="molecule type" value="Genomic_DNA"/>
</dbReference>
<evidence type="ECO:0000256" key="9">
    <source>
        <dbReference type="ARBA" id="ARBA00023237"/>
    </source>
</evidence>
<dbReference type="OrthoDB" id="7801681at2"/>
<dbReference type="GO" id="GO:0006811">
    <property type="term" value="P:monoatomic ion transport"/>
    <property type="evidence" value="ECO:0007669"/>
    <property type="project" value="UniProtKB-KW"/>
</dbReference>
<sequence>MNFKALMLATASAAVVTSASAADLPMVAEPVDYVQVCDAYGAGFFKIPGKDTCVKIGGRIRGQFISDNLNSDHDYDDNASYVRGYLYLNTMTDTEIGLIKTVTEMYSEFNQAGDEEMKVDDAYIQFGTAYGDLLVGYAVSNFDTFTGSTDIGIVDRNFSDTDTLQVTYRKSLGNGFTASLSLEDSSYREGGDNEYDVVGGLKLSQGWGFARLVGAYHQVNDTNSNAAIVGDEEDGFAIAGTIGINLDMIAAGDELVFAATYADSAAHYVNADTDYIDGTLDSWDAKGYDAFSIGAGFTHYFTPEVAASIDGSYLKVDDADDYERIATTAALGWYPVSGLVIAGEVGYVHQDDDVDTFKDGTDDDYRVGTRIQYTF</sequence>
<dbReference type="GO" id="GO:0009279">
    <property type="term" value="C:cell outer membrane"/>
    <property type="evidence" value="ECO:0007669"/>
    <property type="project" value="UniProtKB-SubCell"/>
</dbReference>
<keyword evidence="2 10" id="KW-0813">Transport</keyword>